<name>A0A8I2H4U0_9GAMM</name>
<proteinExistence type="predicted"/>
<reference evidence="2 4" key="2">
    <citation type="submission" date="2023-10" db="EMBL/GenBank/DDBJ databases">
        <title>To unveil natural product biosynthetic capacity in Pseudoalteromonas.</title>
        <authorList>
            <person name="Wang J."/>
        </authorList>
    </citation>
    <scope>NUCLEOTIDE SEQUENCE [LARGE SCALE GENOMIC DNA]</scope>
    <source>
        <strain evidence="2 4">DSM 15914</strain>
    </source>
</reference>
<dbReference type="RefSeq" id="WP_130126267.1">
    <property type="nucleotide sequence ID" value="NZ_CBCSDF010000001.1"/>
</dbReference>
<dbReference type="Proteomes" id="UP001304419">
    <property type="component" value="Chromosome 1"/>
</dbReference>
<keyword evidence="4" id="KW-1185">Reference proteome</keyword>
<organism evidence="1 3">
    <name type="scientific">Pseudoalteromonas maricaloris</name>
    <dbReference type="NCBI Taxonomy" id="184924"/>
    <lineage>
        <taxon>Bacteria</taxon>
        <taxon>Pseudomonadati</taxon>
        <taxon>Pseudomonadota</taxon>
        <taxon>Gammaproteobacteria</taxon>
        <taxon>Alteromonadales</taxon>
        <taxon>Pseudoalteromonadaceae</taxon>
        <taxon>Pseudoalteromonas</taxon>
    </lineage>
</organism>
<evidence type="ECO:0000313" key="4">
    <source>
        <dbReference type="Proteomes" id="UP001304419"/>
    </source>
</evidence>
<reference evidence="1" key="1">
    <citation type="submission" date="2019-10" db="EMBL/GenBank/DDBJ databases">
        <authorList>
            <person name="Paulsen S."/>
        </authorList>
    </citation>
    <scope>NUCLEOTIDE SEQUENCE</scope>
    <source>
        <strain evidence="1">LMG 19692</strain>
    </source>
</reference>
<evidence type="ECO:0000313" key="2">
    <source>
        <dbReference type="EMBL" id="WOX30401.1"/>
    </source>
</evidence>
<dbReference type="EMBL" id="CP137578">
    <property type="protein sequence ID" value="WOX30401.1"/>
    <property type="molecule type" value="Genomic_DNA"/>
</dbReference>
<protein>
    <submittedName>
        <fullName evidence="1">Uncharacterized protein</fullName>
    </submittedName>
</protein>
<dbReference type="AlphaFoldDB" id="A0A8I2H4U0"/>
<accession>A0A8I2H4U0</accession>
<evidence type="ECO:0000313" key="3">
    <source>
        <dbReference type="Proteomes" id="UP000646877"/>
    </source>
</evidence>
<dbReference type="EMBL" id="WEIA01000004">
    <property type="protein sequence ID" value="NLR21224.1"/>
    <property type="molecule type" value="Genomic_DNA"/>
</dbReference>
<sequence>MFLAATKLAVHRQQLKSLWRHYQKFNARQVVETGRLHALEKQLLNHVYTLAETDEEHWINRSQLDCIAHGSIDDVFTLTQEIDSPQLLLLINHLFGTRALEDQASEIITAINSEPALAELLIHNLSAWRIDLGDALRQRILSTDENWPTSLIYLAFSTANLSRHQLMAALEHSNPEIAYTALVNMWLCNTEQLSEHLVKRFAMTDDAALKAKLLQLAGLLDEPKWDEPCLLYCQHNPSYIAEVFPYFSHTRSLQNLVKLLEVPSTARPAYEAWKQITDLELPEEFAISDAKTGIQSQKSQKLPSFKQAEYERQALITANTQHQLAGRKVSEPAAWLQQGLAGLAIQRKLSKISSHALGAALFYMPMAYLQWQSVKQELNHASE</sequence>
<dbReference type="Proteomes" id="UP000646877">
    <property type="component" value="Unassembled WGS sequence"/>
</dbReference>
<evidence type="ECO:0000313" key="1">
    <source>
        <dbReference type="EMBL" id="NLR21224.1"/>
    </source>
</evidence>
<gene>
    <name evidence="1" type="ORF">F9Y85_07825</name>
    <name evidence="2" type="ORF">R5H13_09120</name>
</gene>